<evidence type="ECO:0000313" key="2">
    <source>
        <dbReference type="EMBL" id="QQP56931.1"/>
    </source>
</evidence>
<gene>
    <name evidence="2" type="ORF">FKW44_001767</name>
</gene>
<name>A0A7T8QVU6_CALRO</name>
<feature type="non-terminal residue" evidence="2">
    <location>
        <position position="52"/>
    </location>
</feature>
<feature type="region of interest" description="Disordered" evidence="1">
    <location>
        <begin position="1"/>
        <end position="26"/>
    </location>
</feature>
<protein>
    <submittedName>
        <fullName evidence="2">Uncharacterized protein</fullName>
    </submittedName>
</protein>
<proteinExistence type="predicted"/>
<dbReference type="AlphaFoldDB" id="A0A7T8QVU6"/>
<sequence length="52" mass="6071">EDNHELREKMESLEESIGDEQARKEEAEEKLLQRNKLLAGIRQGLDSLLHKL</sequence>
<organism evidence="2 3">
    <name type="scientific">Caligus rogercresseyi</name>
    <name type="common">Sea louse</name>
    <dbReference type="NCBI Taxonomy" id="217165"/>
    <lineage>
        <taxon>Eukaryota</taxon>
        <taxon>Metazoa</taxon>
        <taxon>Ecdysozoa</taxon>
        <taxon>Arthropoda</taxon>
        <taxon>Crustacea</taxon>
        <taxon>Multicrustacea</taxon>
        <taxon>Hexanauplia</taxon>
        <taxon>Copepoda</taxon>
        <taxon>Siphonostomatoida</taxon>
        <taxon>Caligidae</taxon>
        <taxon>Caligus</taxon>
    </lineage>
</organism>
<keyword evidence="3" id="KW-1185">Reference proteome</keyword>
<dbReference type="OrthoDB" id="269804at2759"/>
<dbReference type="Proteomes" id="UP000595437">
    <property type="component" value="Chromosome 1"/>
</dbReference>
<accession>A0A7T8QVU6</accession>
<feature type="non-terminal residue" evidence="2">
    <location>
        <position position="1"/>
    </location>
</feature>
<evidence type="ECO:0000256" key="1">
    <source>
        <dbReference type="SAM" id="MobiDB-lite"/>
    </source>
</evidence>
<dbReference type="EMBL" id="CP045890">
    <property type="protein sequence ID" value="QQP56931.1"/>
    <property type="molecule type" value="Genomic_DNA"/>
</dbReference>
<feature type="compositionally biased region" description="Basic and acidic residues" evidence="1">
    <location>
        <begin position="1"/>
        <end position="12"/>
    </location>
</feature>
<reference evidence="3" key="1">
    <citation type="submission" date="2021-01" db="EMBL/GenBank/DDBJ databases">
        <title>Caligus Genome Assembly.</title>
        <authorList>
            <person name="Gallardo-Escarate C."/>
        </authorList>
    </citation>
    <scope>NUCLEOTIDE SEQUENCE [LARGE SCALE GENOMIC DNA]</scope>
</reference>
<evidence type="ECO:0000313" key="3">
    <source>
        <dbReference type="Proteomes" id="UP000595437"/>
    </source>
</evidence>